<dbReference type="EMBL" id="CAJPWZ010001354">
    <property type="protein sequence ID" value="CAG2213488.1"/>
    <property type="molecule type" value="Genomic_DNA"/>
</dbReference>
<dbReference type="SUPFAM" id="SSF56436">
    <property type="entry name" value="C-type lectin-like"/>
    <property type="match status" value="1"/>
</dbReference>
<evidence type="ECO:0000256" key="1">
    <source>
        <dbReference type="SAM" id="Phobius"/>
    </source>
</evidence>
<reference evidence="2" key="1">
    <citation type="submission" date="2021-03" db="EMBL/GenBank/DDBJ databases">
        <authorList>
            <person name="Bekaert M."/>
        </authorList>
    </citation>
    <scope>NUCLEOTIDE SEQUENCE</scope>
</reference>
<proteinExistence type="predicted"/>
<feature type="transmembrane region" description="Helical" evidence="1">
    <location>
        <begin position="7"/>
        <end position="27"/>
    </location>
</feature>
<evidence type="ECO:0008006" key="4">
    <source>
        <dbReference type="Google" id="ProtNLM"/>
    </source>
</evidence>
<name>A0A8S3RWW9_MYTED</name>
<keyword evidence="1" id="KW-0472">Membrane</keyword>
<dbReference type="InterPro" id="IPR016186">
    <property type="entry name" value="C-type_lectin-like/link_sf"/>
</dbReference>
<evidence type="ECO:0000313" key="3">
    <source>
        <dbReference type="Proteomes" id="UP000683360"/>
    </source>
</evidence>
<keyword evidence="3" id="KW-1185">Reference proteome</keyword>
<dbReference type="InterPro" id="IPR016187">
    <property type="entry name" value="CTDL_fold"/>
</dbReference>
<organism evidence="2 3">
    <name type="scientific">Mytilus edulis</name>
    <name type="common">Blue mussel</name>
    <dbReference type="NCBI Taxonomy" id="6550"/>
    <lineage>
        <taxon>Eukaryota</taxon>
        <taxon>Metazoa</taxon>
        <taxon>Spiralia</taxon>
        <taxon>Lophotrochozoa</taxon>
        <taxon>Mollusca</taxon>
        <taxon>Bivalvia</taxon>
        <taxon>Autobranchia</taxon>
        <taxon>Pteriomorphia</taxon>
        <taxon>Mytilida</taxon>
        <taxon>Mytiloidea</taxon>
        <taxon>Mytilidae</taxon>
        <taxon>Mytilinae</taxon>
        <taxon>Mytilus</taxon>
    </lineage>
</organism>
<dbReference type="AlphaFoldDB" id="A0A8S3RWW9"/>
<protein>
    <recommendedName>
        <fullName evidence="4">C-type lectin domain-containing protein</fullName>
    </recommendedName>
</protein>
<dbReference type="Proteomes" id="UP000683360">
    <property type="component" value="Unassembled WGS sequence"/>
</dbReference>
<keyword evidence="1" id="KW-1133">Transmembrane helix</keyword>
<comment type="caution">
    <text evidence="2">The sequence shown here is derived from an EMBL/GenBank/DDBJ whole genome shotgun (WGS) entry which is preliminary data.</text>
</comment>
<evidence type="ECO:0000313" key="2">
    <source>
        <dbReference type="EMBL" id="CAG2213488.1"/>
    </source>
</evidence>
<sequence>MAYNDKIILIVLTIICFLQCGCVVFPLQEQEEQQDFLMIEDRINPGGPGTGNGLESLLQFFPLLFIVPVIAMMRITSPSTTAAVNKCNCQCEVTLPPTTQSSPPTADSSTTNRPCVPTSCPPGYVLLPDENTSPNCYLYSGDENTKSWADARRSCSMTPGAFLWNANSKKEAFAVQKPFGLVGKKDSNGKFVFEIDNIELVYDQENIPFGSNLKVLDN</sequence>
<dbReference type="Gene3D" id="3.10.100.10">
    <property type="entry name" value="Mannose-Binding Protein A, subunit A"/>
    <property type="match status" value="1"/>
</dbReference>
<dbReference type="OrthoDB" id="10422633at2759"/>
<gene>
    <name evidence="2" type="ORF">MEDL_27352</name>
</gene>
<accession>A0A8S3RWW9</accession>
<keyword evidence="1" id="KW-0812">Transmembrane</keyword>
<feature type="transmembrane region" description="Helical" evidence="1">
    <location>
        <begin position="57"/>
        <end position="76"/>
    </location>
</feature>